<evidence type="ECO:0000313" key="3">
    <source>
        <dbReference type="Proteomes" id="UP000276133"/>
    </source>
</evidence>
<gene>
    <name evidence="2" type="ORF">BpHYR1_031452</name>
</gene>
<dbReference type="InterPro" id="IPR041948">
    <property type="entry name" value="Rnl1/2_C_sf"/>
</dbReference>
<name>A0A3M7PBG2_BRAPC</name>
<dbReference type="InterPro" id="IPR021122">
    <property type="entry name" value="RNA_ligase_dom_REL/Rnl2"/>
</dbReference>
<dbReference type="Gene3D" id="3.30.1490.70">
    <property type="match status" value="1"/>
</dbReference>
<organism evidence="2 3">
    <name type="scientific">Brachionus plicatilis</name>
    <name type="common">Marine rotifer</name>
    <name type="synonym">Brachionus muelleri</name>
    <dbReference type="NCBI Taxonomy" id="10195"/>
    <lineage>
        <taxon>Eukaryota</taxon>
        <taxon>Metazoa</taxon>
        <taxon>Spiralia</taxon>
        <taxon>Gnathifera</taxon>
        <taxon>Rotifera</taxon>
        <taxon>Eurotatoria</taxon>
        <taxon>Monogononta</taxon>
        <taxon>Pseudotrocha</taxon>
        <taxon>Ploima</taxon>
        <taxon>Brachionidae</taxon>
        <taxon>Brachionus</taxon>
    </lineage>
</organism>
<keyword evidence="3" id="KW-1185">Reference proteome</keyword>
<dbReference type="Gene3D" id="3.30.470.30">
    <property type="entry name" value="DNA ligase/mRNA capping enzyme"/>
    <property type="match status" value="1"/>
</dbReference>
<sequence length="330" mass="38791">MKGVYHYFGRSIPNKHNEKEISEFLEKNPDYATKQYIVEHKYDGSNFQIIFTKEQGGDNESIVKTQFASRNCILGPGDSFNSYKTILSEEKHKKALENVKNYFIESNFESINLFGEIFGNVQKRIKYDLDEKNKILYFDVVFDGMYQNAKFFINWAKKMDLPIVESFMIGSFEECLNFDLNVCKTEAGDCIEGVVIKPYDDETTKPFYIKKKMPGFEEIVVKKTEKNPKTKSEKDVKLKAMFEQYPELENFSNYLNPNRAMSAFSKRPWTKKELPALANEIINDAFKDFKIDYETTKLTIDLIKKFYQSETFKISFLLFYGFEKRDEILK</sequence>
<reference evidence="2 3" key="1">
    <citation type="journal article" date="2018" name="Sci. Rep.">
        <title>Genomic signatures of local adaptation to the degree of environmental predictability in rotifers.</title>
        <authorList>
            <person name="Franch-Gras L."/>
            <person name="Hahn C."/>
            <person name="Garcia-Roger E.M."/>
            <person name="Carmona M.J."/>
            <person name="Serra M."/>
            <person name="Gomez A."/>
        </authorList>
    </citation>
    <scope>NUCLEOTIDE SEQUENCE [LARGE SCALE GENOMIC DNA]</scope>
    <source>
        <strain evidence="2">HYR1</strain>
    </source>
</reference>
<dbReference type="EMBL" id="REGN01012241">
    <property type="protein sequence ID" value="RMZ96388.1"/>
    <property type="molecule type" value="Genomic_DNA"/>
</dbReference>
<feature type="domain" description="RNA ligase" evidence="1">
    <location>
        <begin position="35"/>
        <end position="202"/>
    </location>
</feature>
<dbReference type="OrthoDB" id="10355643at2759"/>
<dbReference type="Gene3D" id="1.10.10.1810">
    <property type="entry name" value="RNA ligase"/>
    <property type="match status" value="1"/>
</dbReference>
<comment type="caution">
    <text evidence="2">The sequence shown here is derived from an EMBL/GenBank/DDBJ whole genome shotgun (WGS) entry which is preliminary data.</text>
</comment>
<dbReference type="Pfam" id="PF09414">
    <property type="entry name" value="RNA_ligase"/>
    <property type="match status" value="1"/>
</dbReference>
<proteinExistence type="predicted"/>
<accession>A0A3M7PBG2</accession>
<dbReference type="AlphaFoldDB" id="A0A3M7PBG2"/>
<dbReference type="Proteomes" id="UP000276133">
    <property type="component" value="Unassembled WGS sequence"/>
</dbReference>
<evidence type="ECO:0000313" key="2">
    <source>
        <dbReference type="EMBL" id="RMZ96388.1"/>
    </source>
</evidence>
<protein>
    <submittedName>
        <fullName evidence="2">RNA Rnl2 family</fullName>
    </submittedName>
</protein>
<dbReference type="SUPFAM" id="SSF56091">
    <property type="entry name" value="DNA ligase/mRNA capping enzyme, catalytic domain"/>
    <property type="match status" value="1"/>
</dbReference>
<evidence type="ECO:0000259" key="1">
    <source>
        <dbReference type="Pfam" id="PF09414"/>
    </source>
</evidence>